<evidence type="ECO:0000313" key="3">
    <source>
        <dbReference type="Proteomes" id="UP000471751"/>
    </source>
</evidence>
<reference evidence="2 3" key="1">
    <citation type="submission" date="2020-02" db="EMBL/GenBank/DDBJ databases">
        <title>Broccoli isolated Pseudomonas sp.</title>
        <authorList>
            <person name="Fujikawa T."/>
            <person name="Sawada H."/>
        </authorList>
    </citation>
    <scope>NUCLEOTIDE SEQUENCE [LARGE SCALE GENOMIC DNA]</scope>
    <source>
        <strain evidence="2 3">JCM 32154</strain>
    </source>
</reference>
<keyword evidence="1" id="KW-0812">Transmembrane</keyword>
<accession>A0A6I5RUH6</accession>
<evidence type="ECO:0000313" key="2">
    <source>
        <dbReference type="EMBL" id="NES11141.1"/>
    </source>
</evidence>
<protein>
    <submittedName>
        <fullName evidence="2">Type II secretion system protein</fullName>
    </submittedName>
</protein>
<dbReference type="RefSeq" id="WP_163938369.1">
    <property type="nucleotide sequence ID" value="NZ_BMQU01000002.1"/>
</dbReference>
<name>A0A6I5RUH6_9PSED</name>
<keyword evidence="1" id="KW-0472">Membrane</keyword>
<gene>
    <name evidence="2" type="ORF">G3O07_17535</name>
</gene>
<feature type="transmembrane region" description="Helical" evidence="1">
    <location>
        <begin position="14"/>
        <end position="37"/>
    </location>
</feature>
<keyword evidence="1" id="KW-1133">Transmembrane helix</keyword>
<organism evidence="2 3">
    <name type="scientific">Pseudomonas laurentiana</name>
    <dbReference type="NCBI Taxonomy" id="2364649"/>
    <lineage>
        <taxon>Bacteria</taxon>
        <taxon>Pseudomonadati</taxon>
        <taxon>Pseudomonadota</taxon>
        <taxon>Gammaproteobacteria</taxon>
        <taxon>Pseudomonadales</taxon>
        <taxon>Pseudomonadaceae</taxon>
        <taxon>Pseudomonas</taxon>
    </lineage>
</organism>
<keyword evidence="3" id="KW-1185">Reference proteome</keyword>
<sequence>MAASMPNGNAQAGFTYLGLLMLIAVLGIGLAATGQVWSSVARRDKERELLWVGAQYAQALRSYYRSSPGLAQYPASLDDLVEDDRFPQPRRHLRKRYPDPMTHSSEWGLMRGIDGRITGVYSLSHEVPLKQAGFDAQWSDFEGLGHYSDWQFVAEKAFAESASTRRPGDRP</sequence>
<dbReference type="Proteomes" id="UP000471751">
    <property type="component" value="Unassembled WGS sequence"/>
</dbReference>
<comment type="caution">
    <text evidence="2">The sequence shown here is derived from an EMBL/GenBank/DDBJ whole genome shotgun (WGS) entry which is preliminary data.</text>
</comment>
<dbReference type="AlphaFoldDB" id="A0A6I5RUH6"/>
<evidence type="ECO:0000256" key="1">
    <source>
        <dbReference type="SAM" id="Phobius"/>
    </source>
</evidence>
<proteinExistence type="predicted"/>
<dbReference type="EMBL" id="JAAHBT010000206">
    <property type="protein sequence ID" value="NES11141.1"/>
    <property type="molecule type" value="Genomic_DNA"/>
</dbReference>